<accession>A0ABN1MQM9</accession>
<dbReference type="Gene3D" id="1.10.260.40">
    <property type="entry name" value="lambda repressor-like DNA-binding domains"/>
    <property type="match status" value="1"/>
</dbReference>
<dbReference type="CDD" id="cd00093">
    <property type="entry name" value="HTH_XRE"/>
    <property type="match status" value="1"/>
</dbReference>
<dbReference type="PANTHER" id="PTHR46797:SF1">
    <property type="entry name" value="METHYLPHOSPHONATE SYNTHASE"/>
    <property type="match status" value="1"/>
</dbReference>
<sequence>MKKEIGSKIRQIRELRGYSQEFIASKLGISQRAYSKIEMNQTKLDWVKVTSIAEVLEVDPMDMISFDDNLIFNNCSQSGKFEKFINNMPDKLIEQYELRIKSLNEEISYLRDLLAKKS</sequence>
<dbReference type="SMART" id="SM00530">
    <property type="entry name" value="HTH_XRE"/>
    <property type="match status" value="1"/>
</dbReference>
<dbReference type="InterPro" id="IPR001387">
    <property type="entry name" value="Cro/C1-type_HTH"/>
</dbReference>
<evidence type="ECO:0000313" key="4">
    <source>
        <dbReference type="Proteomes" id="UP001501126"/>
    </source>
</evidence>
<evidence type="ECO:0000256" key="1">
    <source>
        <dbReference type="ARBA" id="ARBA00023125"/>
    </source>
</evidence>
<dbReference type="Proteomes" id="UP001501126">
    <property type="component" value="Unassembled WGS sequence"/>
</dbReference>
<dbReference type="SUPFAM" id="SSF47413">
    <property type="entry name" value="lambda repressor-like DNA-binding domains"/>
    <property type="match status" value="1"/>
</dbReference>
<proteinExistence type="predicted"/>
<feature type="domain" description="HTH cro/C1-type" evidence="2">
    <location>
        <begin position="9"/>
        <end position="64"/>
    </location>
</feature>
<protein>
    <recommendedName>
        <fullName evidence="2">HTH cro/C1-type domain-containing protein</fullName>
    </recommendedName>
</protein>
<evidence type="ECO:0000259" key="2">
    <source>
        <dbReference type="PROSITE" id="PS50943"/>
    </source>
</evidence>
<dbReference type="InterPro" id="IPR010982">
    <property type="entry name" value="Lambda_DNA-bd_dom_sf"/>
</dbReference>
<dbReference type="EMBL" id="BAAAFH010000011">
    <property type="protein sequence ID" value="GAA0875183.1"/>
    <property type="molecule type" value="Genomic_DNA"/>
</dbReference>
<organism evidence="3 4">
    <name type="scientific">Wandonia haliotis</name>
    <dbReference type="NCBI Taxonomy" id="574963"/>
    <lineage>
        <taxon>Bacteria</taxon>
        <taxon>Pseudomonadati</taxon>
        <taxon>Bacteroidota</taxon>
        <taxon>Flavobacteriia</taxon>
        <taxon>Flavobacteriales</taxon>
        <taxon>Crocinitomicaceae</taxon>
        <taxon>Wandonia</taxon>
    </lineage>
</organism>
<evidence type="ECO:0000313" key="3">
    <source>
        <dbReference type="EMBL" id="GAA0875183.1"/>
    </source>
</evidence>
<dbReference type="PANTHER" id="PTHR46797">
    <property type="entry name" value="HTH-TYPE TRANSCRIPTIONAL REGULATOR"/>
    <property type="match status" value="1"/>
</dbReference>
<keyword evidence="4" id="KW-1185">Reference proteome</keyword>
<dbReference type="InterPro" id="IPR050807">
    <property type="entry name" value="TransReg_Diox_bact_type"/>
</dbReference>
<dbReference type="RefSeq" id="WP_343786390.1">
    <property type="nucleotide sequence ID" value="NZ_BAAAFH010000011.1"/>
</dbReference>
<dbReference type="PROSITE" id="PS50943">
    <property type="entry name" value="HTH_CROC1"/>
    <property type="match status" value="1"/>
</dbReference>
<name>A0ABN1MQM9_9FLAO</name>
<gene>
    <name evidence="3" type="ORF">GCM10009118_15920</name>
</gene>
<reference evidence="3 4" key="1">
    <citation type="journal article" date="2019" name="Int. J. Syst. Evol. Microbiol.">
        <title>The Global Catalogue of Microorganisms (GCM) 10K type strain sequencing project: providing services to taxonomists for standard genome sequencing and annotation.</title>
        <authorList>
            <consortium name="The Broad Institute Genomics Platform"/>
            <consortium name="The Broad Institute Genome Sequencing Center for Infectious Disease"/>
            <person name="Wu L."/>
            <person name="Ma J."/>
        </authorList>
    </citation>
    <scope>NUCLEOTIDE SEQUENCE [LARGE SCALE GENOMIC DNA]</scope>
    <source>
        <strain evidence="3 4">JCM 16083</strain>
    </source>
</reference>
<comment type="caution">
    <text evidence="3">The sequence shown here is derived from an EMBL/GenBank/DDBJ whole genome shotgun (WGS) entry which is preliminary data.</text>
</comment>
<dbReference type="Pfam" id="PF01381">
    <property type="entry name" value="HTH_3"/>
    <property type="match status" value="1"/>
</dbReference>
<keyword evidence="1" id="KW-0238">DNA-binding</keyword>